<reference evidence="2" key="1">
    <citation type="submission" date="2020-05" db="UniProtKB">
        <authorList>
            <consortium name="EnsemblMetazoa"/>
        </authorList>
    </citation>
    <scope>IDENTIFICATION</scope>
    <source>
        <strain evidence="2">Aabys</strain>
    </source>
</reference>
<sequence>MPFKFILILAFIVVAQAGVLPQYYRSEPTPQVYHPATVPSTVVKAVAPVAYAHAKPVLVKHDAHYDDNPQYNYNYDFIPILAFIVVAQAGVLPQYYRSEPTPQVYHPATVPSTVVKAVAPVAYAHAKPVLVKHDAHYDDNPQYNYNYDVNVEHTGDVHSQTEERDGDVVRGEYSLIDADGFRRVVQYTVDPHSGFNAIVNRYPLDHVKTVVKQVAPITLVKQYPQPQAYHQHH</sequence>
<keyword evidence="1" id="KW-0193">Cuticle</keyword>
<dbReference type="InterPro" id="IPR000618">
    <property type="entry name" value="Insect_cuticle"/>
</dbReference>
<dbReference type="GO" id="GO:0042302">
    <property type="term" value="F:structural constituent of cuticle"/>
    <property type="evidence" value="ECO:0007669"/>
    <property type="project" value="UniProtKB-UniRule"/>
</dbReference>
<dbReference type="STRING" id="7370.A0A1I8NA71"/>
<dbReference type="InterPro" id="IPR051217">
    <property type="entry name" value="Insect_Cuticle_Struc_Prot"/>
</dbReference>
<dbReference type="eggNOG" id="ENOG502S21C">
    <property type="taxonomic scope" value="Eukaryota"/>
</dbReference>
<evidence type="ECO:0000256" key="1">
    <source>
        <dbReference type="ARBA" id="ARBA00022460"/>
    </source>
</evidence>
<accession>A0A1I8NA71</accession>
<dbReference type="AlphaFoldDB" id="A0A1I8NA71"/>
<dbReference type="VEuPathDB" id="VectorBase:MDOA013158"/>
<dbReference type="Pfam" id="PF00379">
    <property type="entry name" value="Chitin_bind_4"/>
    <property type="match status" value="1"/>
</dbReference>
<dbReference type="PRINTS" id="PR00947">
    <property type="entry name" value="CUTICLE"/>
</dbReference>
<dbReference type="GO" id="GO:0031012">
    <property type="term" value="C:extracellular matrix"/>
    <property type="evidence" value="ECO:0007669"/>
    <property type="project" value="TreeGrafter"/>
</dbReference>
<protein>
    <recommendedName>
        <fullName evidence="3">Cuticle protein</fullName>
    </recommendedName>
</protein>
<organism evidence="2">
    <name type="scientific">Musca domestica</name>
    <name type="common">House fly</name>
    <dbReference type="NCBI Taxonomy" id="7370"/>
    <lineage>
        <taxon>Eukaryota</taxon>
        <taxon>Metazoa</taxon>
        <taxon>Ecdysozoa</taxon>
        <taxon>Arthropoda</taxon>
        <taxon>Hexapoda</taxon>
        <taxon>Insecta</taxon>
        <taxon>Pterygota</taxon>
        <taxon>Neoptera</taxon>
        <taxon>Endopterygota</taxon>
        <taxon>Diptera</taxon>
        <taxon>Brachycera</taxon>
        <taxon>Muscomorpha</taxon>
        <taxon>Muscoidea</taxon>
        <taxon>Muscidae</taxon>
        <taxon>Musca</taxon>
    </lineage>
</organism>
<evidence type="ECO:0008006" key="3">
    <source>
        <dbReference type="Google" id="ProtNLM"/>
    </source>
</evidence>
<dbReference type="GO" id="GO:0005615">
    <property type="term" value="C:extracellular space"/>
    <property type="evidence" value="ECO:0007669"/>
    <property type="project" value="TreeGrafter"/>
</dbReference>
<proteinExistence type="predicted"/>
<dbReference type="PANTHER" id="PTHR12236">
    <property type="entry name" value="STRUCTURAL CONTITUENT OF CUTICLE"/>
    <property type="match status" value="1"/>
</dbReference>
<evidence type="ECO:0000313" key="2">
    <source>
        <dbReference type="EnsemblMetazoa" id="MDOA013158-PA"/>
    </source>
</evidence>
<dbReference type="EnsemblMetazoa" id="MDOA013158-RA">
    <property type="protein sequence ID" value="MDOA013158-PA"/>
    <property type="gene ID" value="MDOA013158"/>
</dbReference>
<dbReference type="VEuPathDB" id="VectorBase:MDOMA2_018595"/>
<dbReference type="PANTHER" id="PTHR12236:SF94">
    <property type="entry name" value="CCP84AA-RELATED"/>
    <property type="match status" value="1"/>
</dbReference>
<name>A0A1I8NA71_MUSDO</name>
<dbReference type="PROSITE" id="PS51155">
    <property type="entry name" value="CHIT_BIND_RR_2"/>
    <property type="match status" value="1"/>
</dbReference>